<dbReference type="GO" id="GO:0042910">
    <property type="term" value="F:xenobiotic transmembrane transporter activity"/>
    <property type="evidence" value="ECO:0007669"/>
    <property type="project" value="InterPro"/>
</dbReference>
<feature type="transmembrane region" description="Helical" evidence="8">
    <location>
        <begin position="209"/>
        <end position="232"/>
    </location>
</feature>
<dbReference type="SUPFAM" id="SSF103473">
    <property type="entry name" value="MFS general substrate transporter"/>
    <property type="match status" value="1"/>
</dbReference>
<name>A0A2N7FDZ9_VIBSP</name>
<dbReference type="Proteomes" id="UP000235330">
    <property type="component" value="Unassembled WGS sequence"/>
</dbReference>
<evidence type="ECO:0000256" key="3">
    <source>
        <dbReference type="ARBA" id="ARBA00022448"/>
    </source>
</evidence>
<reference evidence="11" key="1">
    <citation type="submission" date="2016-07" db="EMBL/GenBank/DDBJ databases">
        <title>Nontailed viruses are major unrecognized killers of bacteria in the ocean.</title>
        <authorList>
            <person name="Kauffman K."/>
            <person name="Hussain F."/>
            <person name="Yang J."/>
            <person name="Arevalo P."/>
            <person name="Brown J."/>
            <person name="Cutler M."/>
            <person name="Kelly L."/>
            <person name="Polz M.F."/>
        </authorList>
    </citation>
    <scope>NUCLEOTIDE SEQUENCE [LARGE SCALE GENOMIC DNA]</scope>
    <source>
        <strain evidence="11">10N.261.55.E11</strain>
    </source>
</reference>
<dbReference type="NCBIfam" id="TIGR00710">
    <property type="entry name" value="efflux_Bcr_CflA"/>
    <property type="match status" value="1"/>
</dbReference>
<dbReference type="InterPro" id="IPR020846">
    <property type="entry name" value="MFS_dom"/>
</dbReference>
<evidence type="ECO:0000256" key="6">
    <source>
        <dbReference type="ARBA" id="ARBA00022989"/>
    </source>
</evidence>
<feature type="transmembrane region" description="Helical" evidence="8">
    <location>
        <begin position="7"/>
        <end position="26"/>
    </location>
</feature>
<dbReference type="Gene3D" id="1.20.1720.10">
    <property type="entry name" value="Multidrug resistance protein D"/>
    <property type="match status" value="1"/>
</dbReference>
<dbReference type="CDD" id="cd17320">
    <property type="entry name" value="MFS_MdfA_MDR_like"/>
    <property type="match status" value="1"/>
</dbReference>
<comment type="similarity">
    <text evidence="2 8">Belongs to the major facilitator superfamily. Bcr/CmlA family.</text>
</comment>
<dbReference type="EMBL" id="MCWU01000018">
    <property type="protein sequence ID" value="PMJ67529.1"/>
    <property type="molecule type" value="Genomic_DNA"/>
</dbReference>
<feature type="transmembrane region" description="Helical" evidence="8">
    <location>
        <begin position="156"/>
        <end position="179"/>
    </location>
</feature>
<organism evidence="10 11">
    <name type="scientific">Vibrio splendidus</name>
    <dbReference type="NCBI Taxonomy" id="29497"/>
    <lineage>
        <taxon>Bacteria</taxon>
        <taxon>Pseudomonadati</taxon>
        <taxon>Pseudomonadota</taxon>
        <taxon>Gammaproteobacteria</taxon>
        <taxon>Vibrionales</taxon>
        <taxon>Vibrionaceae</taxon>
        <taxon>Vibrio</taxon>
    </lineage>
</organism>
<sequence>MNNKLSYCFWFLPIVAVSSLGLDIFIPGLPQISDTFGTSPDSTQLLISIYVFALSIGQLIFGLLIDKYGCQKAFILGVVLFTAANVAIVYSDSYTTLLASRFIQGLGGGAIAVSIFSSVPKNFSKDLIGKVFSIFSSVLSIVPVLAPILGGFLTATYSWTACFTFLTAYMIFCMILNCFKPLPSRDSVSSETTNIGFQFYLTLLRTKSFVVGCTACSLGFSTQLVFFSSSPIVIIKQFQIDTEYFGFLFAVNAFSITLGSLLVVKLIGKYSEEIIIKAGAILLIVAGVSFYLNYFTADTNVWYFIIPSCFGSFGFALLMSAGTTLALSEFAHQSGRASSINGALPLIMASIFSWLVMSLWDERWMTIATFYCLCGFAIYLTATFLKPTDRIVTANTVQSSAS</sequence>
<comment type="caution">
    <text evidence="10">The sequence shown here is derived from an EMBL/GenBank/DDBJ whole genome shotgun (WGS) entry which is preliminary data.</text>
</comment>
<gene>
    <name evidence="10" type="ORF">BCU17_17330</name>
</gene>
<evidence type="ECO:0000256" key="7">
    <source>
        <dbReference type="ARBA" id="ARBA00023136"/>
    </source>
</evidence>
<feature type="transmembrane region" description="Helical" evidence="8">
    <location>
        <begin position="274"/>
        <end position="295"/>
    </location>
</feature>
<feature type="transmembrane region" description="Helical" evidence="8">
    <location>
        <begin position="366"/>
        <end position="385"/>
    </location>
</feature>
<feature type="transmembrane region" description="Helical" evidence="8">
    <location>
        <begin position="46"/>
        <end position="66"/>
    </location>
</feature>
<keyword evidence="8" id="KW-0997">Cell inner membrane</keyword>
<feature type="transmembrane region" description="Helical" evidence="8">
    <location>
        <begin position="73"/>
        <end position="90"/>
    </location>
</feature>
<evidence type="ECO:0000259" key="9">
    <source>
        <dbReference type="PROSITE" id="PS50850"/>
    </source>
</evidence>
<keyword evidence="5 8" id="KW-0812">Transmembrane</keyword>
<dbReference type="AlphaFoldDB" id="A0A2N7FDZ9"/>
<dbReference type="OrthoDB" id="9814303at2"/>
<feature type="transmembrane region" description="Helical" evidence="8">
    <location>
        <begin position="131"/>
        <end position="150"/>
    </location>
</feature>
<feature type="transmembrane region" description="Helical" evidence="8">
    <location>
        <begin position="244"/>
        <end position="267"/>
    </location>
</feature>
<feature type="transmembrane region" description="Helical" evidence="8">
    <location>
        <begin position="339"/>
        <end position="360"/>
    </location>
</feature>
<dbReference type="PANTHER" id="PTHR42718">
    <property type="entry name" value="MAJOR FACILITATOR SUPERFAMILY MULTIDRUG TRANSPORTER MFSC"/>
    <property type="match status" value="1"/>
</dbReference>
<dbReference type="RefSeq" id="WP_076674592.1">
    <property type="nucleotide sequence ID" value="NZ_CAWMVP010000007.1"/>
</dbReference>
<evidence type="ECO:0000256" key="8">
    <source>
        <dbReference type="RuleBase" id="RU365088"/>
    </source>
</evidence>
<evidence type="ECO:0000256" key="4">
    <source>
        <dbReference type="ARBA" id="ARBA00022475"/>
    </source>
</evidence>
<dbReference type="Pfam" id="PF07690">
    <property type="entry name" value="MFS_1"/>
    <property type="match status" value="1"/>
</dbReference>
<keyword evidence="4" id="KW-1003">Cell membrane</keyword>
<comment type="subcellular location">
    <subcellularLocation>
        <location evidence="8">Cell inner membrane</location>
        <topology evidence="8">Multi-pass membrane protein</topology>
    </subcellularLocation>
    <subcellularLocation>
        <location evidence="1">Cell membrane</location>
        <topology evidence="1">Multi-pass membrane protein</topology>
    </subcellularLocation>
</comment>
<protein>
    <recommendedName>
        <fullName evidence="8">Bcr/CflA family efflux transporter</fullName>
    </recommendedName>
</protein>
<dbReference type="PANTHER" id="PTHR42718:SF35">
    <property type="entry name" value="BLL0718 PROTEIN"/>
    <property type="match status" value="1"/>
</dbReference>
<feature type="transmembrane region" description="Helical" evidence="8">
    <location>
        <begin position="301"/>
        <end position="327"/>
    </location>
</feature>
<evidence type="ECO:0000256" key="5">
    <source>
        <dbReference type="ARBA" id="ARBA00022692"/>
    </source>
</evidence>
<feature type="domain" description="Major facilitator superfamily (MFS) profile" evidence="9">
    <location>
        <begin position="1"/>
        <end position="390"/>
    </location>
</feature>
<dbReference type="InterPro" id="IPR004812">
    <property type="entry name" value="Efflux_drug-R_Bcr/CmlA"/>
</dbReference>
<evidence type="ECO:0000256" key="1">
    <source>
        <dbReference type="ARBA" id="ARBA00004651"/>
    </source>
</evidence>
<evidence type="ECO:0000256" key="2">
    <source>
        <dbReference type="ARBA" id="ARBA00006236"/>
    </source>
</evidence>
<accession>A0A2N7FDZ9</accession>
<feature type="transmembrane region" description="Helical" evidence="8">
    <location>
        <begin position="102"/>
        <end position="119"/>
    </location>
</feature>
<keyword evidence="7 8" id="KW-0472">Membrane</keyword>
<dbReference type="GO" id="GO:1990961">
    <property type="term" value="P:xenobiotic detoxification by transmembrane export across the plasma membrane"/>
    <property type="evidence" value="ECO:0007669"/>
    <property type="project" value="InterPro"/>
</dbReference>
<keyword evidence="6 8" id="KW-1133">Transmembrane helix</keyword>
<proteinExistence type="inferred from homology"/>
<dbReference type="GO" id="GO:0005886">
    <property type="term" value="C:plasma membrane"/>
    <property type="evidence" value="ECO:0007669"/>
    <property type="project" value="UniProtKB-SubCell"/>
</dbReference>
<evidence type="ECO:0000313" key="10">
    <source>
        <dbReference type="EMBL" id="PMJ67529.1"/>
    </source>
</evidence>
<keyword evidence="3 8" id="KW-0813">Transport</keyword>
<dbReference type="InterPro" id="IPR011701">
    <property type="entry name" value="MFS"/>
</dbReference>
<dbReference type="InterPro" id="IPR036259">
    <property type="entry name" value="MFS_trans_sf"/>
</dbReference>
<evidence type="ECO:0000313" key="11">
    <source>
        <dbReference type="Proteomes" id="UP000235330"/>
    </source>
</evidence>
<dbReference type="PROSITE" id="PS50850">
    <property type="entry name" value="MFS"/>
    <property type="match status" value="1"/>
</dbReference>